<dbReference type="SUPFAM" id="SSF51905">
    <property type="entry name" value="FAD/NAD(P)-binding domain"/>
    <property type="match status" value="1"/>
</dbReference>
<name>A0A8J7SKP5_9PROT</name>
<dbReference type="AlphaFoldDB" id="A0A8J7SKP5"/>
<dbReference type="PANTHER" id="PTHR42949:SF3">
    <property type="entry name" value="ANAEROBIC GLYCEROL-3-PHOSPHATE DEHYDROGENASE SUBUNIT B"/>
    <property type="match status" value="1"/>
</dbReference>
<dbReference type="Pfam" id="PF07992">
    <property type="entry name" value="Pyr_redox_2"/>
    <property type="match status" value="1"/>
</dbReference>
<evidence type="ECO:0000259" key="2">
    <source>
        <dbReference type="Pfam" id="PF07992"/>
    </source>
</evidence>
<dbReference type="PRINTS" id="PR00368">
    <property type="entry name" value="FADPNR"/>
</dbReference>
<proteinExistence type="predicted"/>
<evidence type="ECO:0000256" key="1">
    <source>
        <dbReference type="ARBA" id="ARBA00023002"/>
    </source>
</evidence>
<dbReference type="InterPro" id="IPR051691">
    <property type="entry name" value="Metab_Enz_Cyan_OpOx_G3PDH"/>
</dbReference>
<dbReference type="PANTHER" id="PTHR42949">
    <property type="entry name" value="ANAEROBIC GLYCEROL-3-PHOSPHATE DEHYDROGENASE SUBUNIT B"/>
    <property type="match status" value="1"/>
</dbReference>
<sequence length="424" mass="44497">MTEASLKDGAVEDVAVAIVGGGPAGLAAATRLAEQGIRDLVLLEREEEAGGIPRHCGHYPFGLREMQRLLRGPDYARRLAARARAAGVDIRTRTSVVRLGPGPHPTLDLTTPEGATRLRAERVLLATGVRETSRAARLIGGGRMRGVVSTGALQSMIYLKGLVPFRRPVVLGTELVSFSSLMTCRHAGARPVAMVEPGTRITARSFARALPALMGIPVHLETTVEAIHGTDRVEGVTLAGPDGARREIDCDGVIVSGAFTPEASLARLGGFAIDAGGGGPVIDQYGRMSDPAYYAAGNLLRPVETAGWSWREGLTVADALAADLRGGPPPPPTIRLSVTGDALRFVTPSRLSLDGPAPAFDAVQLRAARAARGLLTARAGSRILWTGRLDTLPERRILAPIAPLLAAGPGAEITFALEEGRETS</sequence>
<organism evidence="3 4">
    <name type="scientific">Marivibrio halodurans</name>
    <dbReference type="NCBI Taxonomy" id="2039722"/>
    <lineage>
        <taxon>Bacteria</taxon>
        <taxon>Pseudomonadati</taxon>
        <taxon>Pseudomonadota</taxon>
        <taxon>Alphaproteobacteria</taxon>
        <taxon>Rhodospirillales</taxon>
        <taxon>Rhodospirillaceae</taxon>
        <taxon>Marivibrio</taxon>
    </lineage>
</organism>
<dbReference type="InterPro" id="IPR036188">
    <property type="entry name" value="FAD/NAD-bd_sf"/>
</dbReference>
<evidence type="ECO:0000313" key="3">
    <source>
        <dbReference type="EMBL" id="MBP5858608.1"/>
    </source>
</evidence>
<accession>A0A8J7SKP5</accession>
<protein>
    <submittedName>
        <fullName evidence="3">FAD-dependent oxidoreductase</fullName>
    </submittedName>
</protein>
<dbReference type="GO" id="GO:0016491">
    <property type="term" value="F:oxidoreductase activity"/>
    <property type="evidence" value="ECO:0007669"/>
    <property type="project" value="UniProtKB-KW"/>
</dbReference>
<dbReference type="Gene3D" id="3.50.50.60">
    <property type="entry name" value="FAD/NAD(P)-binding domain"/>
    <property type="match status" value="2"/>
</dbReference>
<keyword evidence="4" id="KW-1185">Reference proteome</keyword>
<comment type="caution">
    <text evidence="3">The sequence shown here is derived from an EMBL/GenBank/DDBJ whole genome shotgun (WGS) entry which is preliminary data.</text>
</comment>
<dbReference type="EMBL" id="JAGMWN010000009">
    <property type="protein sequence ID" value="MBP5858608.1"/>
    <property type="molecule type" value="Genomic_DNA"/>
</dbReference>
<dbReference type="RefSeq" id="WP_210683198.1">
    <property type="nucleotide sequence ID" value="NZ_JAGMWN010000009.1"/>
</dbReference>
<dbReference type="PRINTS" id="PR00469">
    <property type="entry name" value="PNDRDTASEII"/>
</dbReference>
<evidence type="ECO:0000313" key="4">
    <source>
        <dbReference type="Proteomes" id="UP000672602"/>
    </source>
</evidence>
<feature type="domain" description="FAD/NAD(P)-binding" evidence="2">
    <location>
        <begin position="16"/>
        <end position="305"/>
    </location>
</feature>
<reference evidence="3" key="1">
    <citation type="submission" date="2021-04" db="EMBL/GenBank/DDBJ databases">
        <authorList>
            <person name="Zhang D.-C."/>
        </authorList>
    </citation>
    <scope>NUCLEOTIDE SEQUENCE</scope>
    <source>
        <strain evidence="3">CGMCC 1.15697</strain>
    </source>
</reference>
<dbReference type="InterPro" id="IPR023753">
    <property type="entry name" value="FAD/NAD-binding_dom"/>
</dbReference>
<gene>
    <name evidence="3" type="ORF">KAJ83_16425</name>
</gene>
<keyword evidence="1" id="KW-0560">Oxidoreductase</keyword>
<dbReference type="Proteomes" id="UP000672602">
    <property type="component" value="Unassembled WGS sequence"/>
</dbReference>